<feature type="region of interest" description="Disordered" evidence="1">
    <location>
        <begin position="799"/>
        <end position="826"/>
    </location>
</feature>
<feature type="domain" description="Retrovirus-related Pol polyprotein from transposon TNT 1-94-like beta-barrel" evidence="2">
    <location>
        <begin position="442"/>
        <end position="512"/>
    </location>
</feature>
<dbReference type="AlphaFoldDB" id="A0A699H169"/>
<feature type="non-terminal residue" evidence="3">
    <location>
        <position position="855"/>
    </location>
</feature>
<feature type="region of interest" description="Disordered" evidence="1">
    <location>
        <begin position="737"/>
        <end position="760"/>
    </location>
</feature>
<evidence type="ECO:0000256" key="1">
    <source>
        <dbReference type="SAM" id="MobiDB-lite"/>
    </source>
</evidence>
<feature type="compositionally biased region" description="Basic residues" evidence="1">
    <location>
        <begin position="397"/>
        <end position="407"/>
    </location>
</feature>
<protein>
    <submittedName>
        <fullName evidence="3">Ribonuclease H-like domain-containing protein</fullName>
    </submittedName>
</protein>
<dbReference type="Pfam" id="PF22936">
    <property type="entry name" value="Pol_BBD"/>
    <property type="match status" value="1"/>
</dbReference>
<reference evidence="3" key="1">
    <citation type="journal article" date="2019" name="Sci. Rep.">
        <title>Draft genome of Tanacetum cinerariifolium, the natural source of mosquito coil.</title>
        <authorList>
            <person name="Yamashiro T."/>
            <person name="Shiraishi A."/>
            <person name="Satake H."/>
            <person name="Nakayama K."/>
        </authorList>
    </citation>
    <scope>NUCLEOTIDE SEQUENCE</scope>
</reference>
<proteinExistence type="predicted"/>
<feature type="compositionally biased region" description="Basic and acidic residues" evidence="1">
    <location>
        <begin position="800"/>
        <end position="812"/>
    </location>
</feature>
<name>A0A699H169_TANCI</name>
<comment type="caution">
    <text evidence="3">The sequence shown here is derived from an EMBL/GenBank/DDBJ whole genome shotgun (WGS) entry which is preliminary data.</text>
</comment>
<feature type="region of interest" description="Disordered" evidence="1">
    <location>
        <begin position="379"/>
        <end position="411"/>
    </location>
</feature>
<feature type="region of interest" description="Disordered" evidence="1">
    <location>
        <begin position="689"/>
        <end position="709"/>
    </location>
</feature>
<dbReference type="EMBL" id="BKCJ010068853">
    <property type="protein sequence ID" value="GEW67779.1"/>
    <property type="molecule type" value="Genomic_DNA"/>
</dbReference>
<sequence length="855" mass="96716">MSAAKLPNLNPNEFYLWKMRIEQYFLMTDYSLWEVILNGDSPIPTRVIEEKRFGGNKETKKVQKTLLKQQYENFTGLSFESLYQIHDRLQKLISQHEILGESLSQEDINLKFLRSIPTEWRTHAFIWRNKTDWEEQSLNDLFNNLKIYEAEVKISSSASASIQNIAFVSSQNTDNTNEPVSAIASVFAASSATTATGNDTLIESVGSYDWSFQAEEEPTNYAIMAFTSSNSSSSDNEDWVSDLEDDFEAEFPQNAPSFVLPTAQVKTPRPFVKPVENSIPAANHKTTIPKPKSHGNSRNRKACFVCKSLTHLIKDCDYYEKKMAQTPTRNHAQWVNHPQYARMTLLNPQRHVVPIAVLTKSKLVPLTAARQVTTGVSLNNVTRPRPSKTVVTNPHSLPRRNINRRPSPKASTFPLKVTAAKAPMFNVVQGVQETGTKGVIYSGCSRHMTGNMSYLSDFEEINGGYVAFGGNPNGGKISSKGKIRTGKLDFDDVYFVKELKFNLFTVSQMCDKKNIVLFTDTECIVLSPKFKLPDENQVLLRVPRENNMYNVDLKNIVPSGDLTYLFAKASLDEGGKQSLKLKSIKQSFKLKSIKEVVEVVTTAKLMTEVVTAAATITAATTPITVALITTAPSAARRRKKWNMARFKMDYFKGMSYNVIRLIFEKYFNSNVAFLEKTKEQMEEEDSIALKRASKSQAEKVAKKQKLDEEDTMQFHHHTGLFPPPKSDLSSTGLKELFNEPKTKKLKDKSTNVEPESVKKGSDAPIIEDWMSDDEEKKVEKKEVKPSIKRINFVKVTTDNNPRETVKNGEHPKQNTHRKRGNQRNWNNFMCNTPKLARSGILGSGRATSWINNKRY</sequence>
<gene>
    <name evidence="3" type="ORF">Tci_239755</name>
</gene>
<evidence type="ECO:0000259" key="2">
    <source>
        <dbReference type="Pfam" id="PF22936"/>
    </source>
</evidence>
<feature type="compositionally biased region" description="Basic and acidic residues" evidence="1">
    <location>
        <begin position="696"/>
        <end position="706"/>
    </location>
</feature>
<organism evidence="3">
    <name type="scientific">Tanacetum cinerariifolium</name>
    <name type="common">Dalmatian daisy</name>
    <name type="synonym">Chrysanthemum cinerariifolium</name>
    <dbReference type="NCBI Taxonomy" id="118510"/>
    <lineage>
        <taxon>Eukaryota</taxon>
        <taxon>Viridiplantae</taxon>
        <taxon>Streptophyta</taxon>
        <taxon>Embryophyta</taxon>
        <taxon>Tracheophyta</taxon>
        <taxon>Spermatophyta</taxon>
        <taxon>Magnoliopsida</taxon>
        <taxon>eudicotyledons</taxon>
        <taxon>Gunneridae</taxon>
        <taxon>Pentapetalae</taxon>
        <taxon>asterids</taxon>
        <taxon>campanulids</taxon>
        <taxon>Asterales</taxon>
        <taxon>Asteraceae</taxon>
        <taxon>Asteroideae</taxon>
        <taxon>Anthemideae</taxon>
        <taxon>Anthemidinae</taxon>
        <taxon>Tanacetum</taxon>
    </lineage>
</organism>
<dbReference type="InterPro" id="IPR054722">
    <property type="entry name" value="PolX-like_BBD"/>
</dbReference>
<evidence type="ECO:0000313" key="3">
    <source>
        <dbReference type="EMBL" id="GEW67779.1"/>
    </source>
</evidence>
<accession>A0A699H169</accession>